<accession>A0A518BWS7</accession>
<name>A0A518BWS7_9BACT</name>
<feature type="domain" description="Glycosyl hydrolases family 39 N-terminal catalytic" evidence="5">
    <location>
        <begin position="187"/>
        <end position="265"/>
    </location>
</feature>
<comment type="similarity">
    <text evidence="1">Belongs to the glycosyl hydrolase 39 family.</text>
</comment>
<evidence type="ECO:0000256" key="4">
    <source>
        <dbReference type="SAM" id="SignalP"/>
    </source>
</evidence>
<protein>
    <submittedName>
        <fullName evidence="6">Beta-xylosidase</fullName>
        <ecNumber evidence="6">3.2.1.37</ecNumber>
    </submittedName>
</protein>
<gene>
    <name evidence="6" type="primary">xynB_2</name>
    <name evidence="6" type="ORF">Pan265_12760</name>
</gene>
<proteinExistence type="inferred from homology"/>
<dbReference type="KEGG" id="mcad:Pan265_12760"/>
<feature type="chain" id="PRO_5021703167" evidence="4">
    <location>
        <begin position="28"/>
        <end position="618"/>
    </location>
</feature>
<feature type="signal peptide" evidence="4">
    <location>
        <begin position="1"/>
        <end position="27"/>
    </location>
</feature>
<dbReference type="EC" id="3.2.1.37" evidence="6"/>
<dbReference type="OrthoDB" id="9776971at2"/>
<dbReference type="EMBL" id="CP036280">
    <property type="protein sequence ID" value="QDU71426.1"/>
    <property type="molecule type" value="Genomic_DNA"/>
</dbReference>
<keyword evidence="4" id="KW-0732">Signal</keyword>
<evidence type="ECO:0000256" key="3">
    <source>
        <dbReference type="ARBA" id="ARBA00023295"/>
    </source>
</evidence>
<dbReference type="InterPro" id="IPR017853">
    <property type="entry name" value="GH"/>
</dbReference>
<evidence type="ECO:0000313" key="7">
    <source>
        <dbReference type="Proteomes" id="UP000320386"/>
    </source>
</evidence>
<dbReference type="Pfam" id="PF01229">
    <property type="entry name" value="Glyco_hydro_39"/>
    <property type="match status" value="1"/>
</dbReference>
<keyword evidence="7" id="KW-1185">Reference proteome</keyword>
<evidence type="ECO:0000256" key="1">
    <source>
        <dbReference type="ARBA" id="ARBA00008875"/>
    </source>
</evidence>
<dbReference type="SUPFAM" id="SSF51445">
    <property type="entry name" value="(Trans)glycosidases"/>
    <property type="match status" value="1"/>
</dbReference>
<dbReference type="RefSeq" id="WP_145445574.1">
    <property type="nucleotide sequence ID" value="NZ_CP036280.1"/>
</dbReference>
<keyword evidence="3 6" id="KW-0326">Glycosidase</keyword>
<dbReference type="InterPro" id="IPR049166">
    <property type="entry name" value="GH39_cat"/>
</dbReference>
<dbReference type="GO" id="GO:0009044">
    <property type="term" value="F:xylan 1,4-beta-xylosidase activity"/>
    <property type="evidence" value="ECO:0007669"/>
    <property type="project" value="UniProtKB-EC"/>
</dbReference>
<dbReference type="Gene3D" id="3.20.20.80">
    <property type="entry name" value="Glycosidases"/>
    <property type="match status" value="1"/>
</dbReference>
<evidence type="ECO:0000313" key="6">
    <source>
        <dbReference type="EMBL" id="QDU71426.1"/>
    </source>
</evidence>
<sequence precursor="true">MATPDSARSLSALTLLIVSLFCGCAAAEQQASHQPSRVVVDFNNTTGHINRAIWGVEGMPKVFMLGQQNPGVLTALYRLNPTGWHARMETWIGFLEPENDNDDPNVFDWDRLHPDKMIRFIDDRKAYEKWIASLNVELMPLLCYNTEWLESDDENDKISDKNEWAEFAAAALHSWNADGDDLRARYAEIWNEPNMPMFGMGNQEAFYELYNTAAERLHRDDPALMVGGPALTPAYWARTDEWFKGFVENCGHNADFVIHHIYHGTDKGVDYEVNKIIEMTDLFRTVPGKATGQMALTEIDSWHMGWGKFQYMMQRHMGYHDIRDRLLSVHHFTTLAYNEHGNHVFGIMTNHGAPMLGTYWSFWIMRNLDGDAVNVMQRGPAQVLDVIGSKDTNHDGSQRLAMVAYNRTGERLNVPVTLQFPPADHDRVLRVDVVEHNFQDVEDVKRIPAGAGTFEFSLSINTGVAVAATILEPGRRHVPIFDLNDQEGAAVSLATDAREIKLGDWVALRARITNTTGKNLSGKLSLQGVPRGWRYEIADQHVHLQDLGDTVTIPVMISVDSEPPLVPRMTMGATSSLLHLNNAVAPVLVFDPDDGSEERISLPVDLAYIEPQDVKILR</sequence>
<dbReference type="AlphaFoldDB" id="A0A518BWS7"/>
<evidence type="ECO:0000256" key="2">
    <source>
        <dbReference type="ARBA" id="ARBA00022801"/>
    </source>
</evidence>
<reference evidence="6 7" key="1">
    <citation type="submission" date="2019-02" db="EMBL/GenBank/DDBJ databases">
        <title>Deep-cultivation of Planctomycetes and their phenomic and genomic characterization uncovers novel biology.</title>
        <authorList>
            <person name="Wiegand S."/>
            <person name="Jogler M."/>
            <person name="Boedeker C."/>
            <person name="Pinto D."/>
            <person name="Vollmers J."/>
            <person name="Rivas-Marin E."/>
            <person name="Kohn T."/>
            <person name="Peeters S.H."/>
            <person name="Heuer A."/>
            <person name="Rast P."/>
            <person name="Oberbeckmann S."/>
            <person name="Bunk B."/>
            <person name="Jeske O."/>
            <person name="Meyerdierks A."/>
            <person name="Storesund J.E."/>
            <person name="Kallscheuer N."/>
            <person name="Luecker S."/>
            <person name="Lage O.M."/>
            <person name="Pohl T."/>
            <person name="Merkel B.J."/>
            <person name="Hornburger P."/>
            <person name="Mueller R.-W."/>
            <person name="Bruemmer F."/>
            <person name="Labrenz M."/>
            <person name="Spormann A.M."/>
            <person name="Op den Camp H."/>
            <person name="Overmann J."/>
            <person name="Amann R."/>
            <person name="Jetten M.S.M."/>
            <person name="Mascher T."/>
            <person name="Medema M.H."/>
            <person name="Devos D.P."/>
            <person name="Kaster A.-K."/>
            <person name="Ovreas L."/>
            <person name="Rohde M."/>
            <person name="Galperin M.Y."/>
            <person name="Jogler C."/>
        </authorList>
    </citation>
    <scope>NUCLEOTIDE SEQUENCE [LARGE SCALE GENOMIC DNA]</scope>
    <source>
        <strain evidence="6 7">Pan265</strain>
    </source>
</reference>
<dbReference type="Proteomes" id="UP000320386">
    <property type="component" value="Chromosome"/>
</dbReference>
<keyword evidence="2 6" id="KW-0378">Hydrolase</keyword>
<organism evidence="6 7">
    <name type="scientific">Mucisphaera calidilacus</name>
    <dbReference type="NCBI Taxonomy" id="2527982"/>
    <lineage>
        <taxon>Bacteria</taxon>
        <taxon>Pseudomonadati</taxon>
        <taxon>Planctomycetota</taxon>
        <taxon>Phycisphaerae</taxon>
        <taxon>Phycisphaerales</taxon>
        <taxon>Phycisphaeraceae</taxon>
        <taxon>Mucisphaera</taxon>
    </lineage>
</organism>
<evidence type="ECO:0000259" key="5">
    <source>
        <dbReference type="Pfam" id="PF01229"/>
    </source>
</evidence>